<organism evidence="1 2">
    <name type="scientific">Datura stramonium</name>
    <name type="common">Jimsonweed</name>
    <name type="synonym">Common thornapple</name>
    <dbReference type="NCBI Taxonomy" id="4076"/>
    <lineage>
        <taxon>Eukaryota</taxon>
        <taxon>Viridiplantae</taxon>
        <taxon>Streptophyta</taxon>
        <taxon>Embryophyta</taxon>
        <taxon>Tracheophyta</taxon>
        <taxon>Spermatophyta</taxon>
        <taxon>Magnoliopsida</taxon>
        <taxon>eudicotyledons</taxon>
        <taxon>Gunneridae</taxon>
        <taxon>Pentapetalae</taxon>
        <taxon>asterids</taxon>
        <taxon>lamiids</taxon>
        <taxon>Solanales</taxon>
        <taxon>Solanaceae</taxon>
        <taxon>Solanoideae</taxon>
        <taxon>Datureae</taxon>
        <taxon>Datura</taxon>
    </lineage>
</organism>
<evidence type="ECO:0000313" key="2">
    <source>
        <dbReference type="Proteomes" id="UP000823775"/>
    </source>
</evidence>
<dbReference type="Proteomes" id="UP000823775">
    <property type="component" value="Unassembled WGS sequence"/>
</dbReference>
<dbReference type="EMBL" id="JACEIK010005457">
    <property type="protein sequence ID" value="MCE0481558.1"/>
    <property type="molecule type" value="Genomic_DNA"/>
</dbReference>
<protein>
    <submittedName>
        <fullName evidence="1">Uncharacterized protein</fullName>
    </submittedName>
</protein>
<proteinExistence type="predicted"/>
<reference evidence="1 2" key="1">
    <citation type="journal article" date="2021" name="BMC Genomics">
        <title>Datura genome reveals duplications of psychoactive alkaloid biosynthetic genes and high mutation rate following tissue culture.</title>
        <authorList>
            <person name="Rajewski A."/>
            <person name="Carter-House D."/>
            <person name="Stajich J."/>
            <person name="Litt A."/>
        </authorList>
    </citation>
    <scope>NUCLEOTIDE SEQUENCE [LARGE SCALE GENOMIC DNA]</scope>
    <source>
        <strain evidence="1">AR-01</strain>
    </source>
</reference>
<sequence length="91" mass="10199">MAMLYLLKVRVEVWGSHDIHVELNENFFGNNDIWLFAGRVRRNADGTPVQPLVSFRPLLGIHITSAVHGSELAPCRLVTVEMLSAQFTASH</sequence>
<name>A0ABS8VQF1_DATST</name>
<gene>
    <name evidence="1" type="ORF">HAX54_039381</name>
</gene>
<comment type="caution">
    <text evidence="1">The sequence shown here is derived from an EMBL/GenBank/DDBJ whole genome shotgun (WGS) entry which is preliminary data.</text>
</comment>
<accession>A0ABS8VQF1</accession>
<keyword evidence="2" id="KW-1185">Reference proteome</keyword>
<evidence type="ECO:0000313" key="1">
    <source>
        <dbReference type="EMBL" id="MCE0481558.1"/>
    </source>
</evidence>